<protein>
    <recommendedName>
        <fullName evidence="3">PKD domain-containing protein</fullName>
    </recommendedName>
</protein>
<dbReference type="RefSeq" id="WP_234658996.1">
    <property type="nucleotide sequence ID" value="NZ_AP027734.1"/>
</dbReference>
<name>A0ABM8GX78_9MICO</name>
<evidence type="ECO:0000313" key="2">
    <source>
        <dbReference type="Proteomes" id="UP001321477"/>
    </source>
</evidence>
<dbReference type="EMBL" id="AP027734">
    <property type="protein sequence ID" value="BDZ53063.1"/>
    <property type="molecule type" value="Genomic_DNA"/>
</dbReference>
<evidence type="ECO:0008006" key="3">
    <source>
        <dbReference type="Google" id="ProtNLM"/>
    </source>
</evidence>
<proteinExistence type="predicted"/>
<reference evidence="2" key="1">
    <citation type="journal article" date="2019" name="Int. J. Syst. Evol. Microbiol.">
        <title>The Global Catalogue of Microorganisms (GCM) 10K type strain sequencing project: providing services to taxonomists for standard genome sequencing and annotation.</title>
        <authorList>
            <consortium name="The Broad Institute Genomics Platform"/>
            <consortium name="The Broad Institute Genome Sequencing Center for Infectious Disease"/>
            <person name="Wu L."/>
            <person name="Ma J."/>
        </authorList>
    </citation>
    <scope>NUCLEOTIDE SEQUENCE [LARGE SCALE GENOMIC DNA]</scope>
    <source>
        <strain evidence="2">NBRC 109019</strain>
    </source>
</reference>
<accession>A0ABM8GX78</accession>
<gene>
    <name evidence="1" type="ORF">GCM10025870_01360</name>
</gene>
<sequence length="122" mass="12427">MTSTDGQYWSGWGSSCEFTVDTSIPAAPTVTPVTSGTGIEAVYPQDVLAGGVGLMGRFILGPAGSSDVVQYSYSFGDPATMTTVSVAKGATYEVSFDPSTSNAVTLYVKSKDSAGGSVGNFV</sequence>
<keyword evidence="2" id="KW-1185">Reference proteome</keyword>
<organism evidence="1 2">
    <name type="scientific">Agromyces marinus</name>
    <dbReference type="NCBI Taxonomy" id="1389020"/>
    <lineage>
        <taxon>Bacteria</taxon>
        <taxon>Bacillati</taxon>
        <taxon>Actinomycetota</taxon>
        <taxon>Actinomycetes</taxon>
        <taxon>Micrococcales</taxon>
        <taxon>Microbacteriaceae</taxon>
        <taxon>Agromyces</taxon>
    </lineage>
</organism>
<dbReference type="Proteomes" id="UP001321477">
    <property type="component" value="Chromosome"/>
</dbReference>
<evidence type="ECO:0000313" key="1">
    <source>
        <dbReference type="EMBL" id="BDZ53063.1"/>
    </source>
</evidence>